<evidence type="ECO:0000313" key="15">
    <source>
        <dbReference type="Proteomes" id="UP000004926"/>
    </source>
</evidence>
<evidence type="ECO:0000256" key="2">
    <source>
        <dbReference type="ARBA" id="ARBA00006337"/>
    </source>
</evidence>
<keyword evidence="8 10" id="KW-0472">Membrane</keyword>
<protein>
    <submittedName>
        <fullName evidence="14">CBS domain-containing protein</fullName>
    </submittedName>
</protein>
<evidence type="ECO:0000259" key="12">
    <source>
        <dbReference type="PROSITE" id="PS51371"/>
    </source>
</evidence>
<evidence type="ECO:0000256" key="6">
    <source>
        <dbReference type="ARBA" id="ARBA00022989"/>
    </source>
</evidence>
<reference evidence="14 15" key="1">
    <citation type="journal article" date="2012" name="Stand. Genomic Sci.">
        <title>Genome sequence of the ocean sediment bacterium Saccharomonospora marina type strain (XMU15(T)).</title>
        <authorList>
            <person name="Klenk H.P."/>
            <person name="Lu M."/>
            <person name="Lucas S."/>
            <person name="Lapidus A."/>
            <person name="Copeland A."/>
            <person name="Pitluck S."/>
            <person name="Goodwin L.A."/>
            <person name="Han C."/>
            <person name="Tapia R."/>
            <person name="Brambilla E.M."/>
            <person name="Potter G."/>
            <person name="Land M."/>
            <person name="Ivanova N."/>
            <person name="Rohde M."/>
            <person name="Goker M."/>
            <person name="Detter J.C."/>
            <person name="Li W.J."/>
            <person name="Kyrpides N.C."/>
            <person name="Woyke T."/>
        </authorList>
    </citation>
    <scope>NUCLEOTIDE SEQUENCE [LARGE SCALE GENOMIC DNA]</scope>
    <source>
        <strain evidence="14 15">XMU15</strain>
    </source>
</reference>
<keyword evidence="4 10" id="KW-0812">Transmembrane</keyword>
<dbReference type="GO" id="GO:0005886">
    <property type="term" value="C:plasma membrane"/>
    <property type="evidence" value="ECO:0007669"/>
    <property type="project" value="UniProtKB-SubCell"/>
</dbReference>
<dbReference type="Pfam" id="PF00571">
    <property type="entry name" value="CBS"/>
    <property type="match status" value="2"/>
</dbReference>
<dbReference type="InterPro" id="IPR051676">
    <property type="entry name" value="UPF0053_domain"/>
</dbReference>
<evidence type="ECO:0000256" key="4">
    <source>
        <dbReference type="ARBA" id="ARBA00022692"/>
    </source>
</evidence>
<dbReference type="InterPro" id="IPR000644">
    <property type="entry name" value="CBS_dom"/>
</dbReference>
<evidence type="ECO:0000259" key="13">
    <source>
        <dbReference type="PROSITE" id="PS51846"/>
    </source>
</evidence>
<feature type="domain" description="CBS" evidence="12">
    <location>
        <begin position="225"/>
        <end position="284"/>
    </location>
</feature>
<proteinExistence type="inferred from homology"/>
<keyword evidence="7 9" id="KW-0129">CBS domain</keyword>
<feature type="transmembrane region" description="Helical" evidence="11">
    <location>
        <begin position="142"/>
        <end position="164"/>
    </location>
</feature>
<keyword evidence="6 10" id="KW-1133">Transmembrane helix</keyword>
<keyword evidence="3" id="KW-1003">Cell membrane</keyword>
<keyword evidence="15" id="KW-1185">Reference proteome</keyword>
<dbReference type="InterPro" id="IPR002550">
    <property type="entry name" value="CNNM"/>
</dbReference>
<feature type="transmembrane region" description="Helical" evidence="11">
    <location>
        <begin position="69"/>
        <end position="90"/>
    </location>
</feature>
<dbReference type="Gene3D" id="3.10.580.10">
    <property type="entry name" value="CBS-domain"/>
    <property type="match status" value="1"/>
</dbReference>
<evidence type="ECO:0000256" key="8">
    <source>
        <dbReference type="ARBA" id="ARBA00023136"/>
    </source>
</evidence>
<dbReference type="PROSITE" id="PS51371">
    <property type="entry name" value="CBS"/>
    <property type="match status" value="2"/>
</dbReference>
<dbReference type="HOGENOM" id="CLU_015237_4_0_11"/>
<evidence type="ECO:0000313" key="14">
    <source>
        <dbReference type="EMBL" id="EHR51228.1"/>
    </source>
</evidence>
<gene>
    <name evidence="14" type="ORF">SacmaDRAFT_2992</name>
</gene>
<dbReference type="InterPro" id="IPR036318">
    <property type="entry name" value="FAD-bd_PCMH-like_sf"/>
</dbReference>
<dbReference type="SUPFAM" id="SSF56176">
    <property type="entry name" value="FAD-binding/transporter-associated domain-like"/>
    <property type="match status" value="1"/>
</dbReference>
<dbReference type="InterPro" id="IPR044751">
    <property type="entry name" value="Ion_transp-like_CBS"/>
</dbReference>
<dbReference type="Gene3D" id="3.30.465.10">
    <property type="match status" value="1"/>
</dbReference>
<evidence type="ECO:0000256" key="3">
    <source>
        <dbReference type="ARBA" id="ARBA00022475"/>
    </source>
</evidence>
<dbReference type="Pfam" id="PF01595">
    <property type="entry name" value="CNNM"/>
    <property type="match status" value="1"/>
</dbReference>
<dbReference type="PANTHER" id="PTHR43099:SF5">
    <property type="entry name" value="HLYC_CORC FAMILY TRANSPORTER"/>
    <property type="match status" value="1"/>
</dbReference>
<dbReference type="InterPro" id="IPR046342">
    <property type="entry name" value="CBS_dom_sf"/>
</dbReference>
<dbReference type="Proteomes" id="UP000004926">
    <property type="component" value="Chromosome"/>
</dbReference>
<name>H5X6K7_9PSEU</name>
<dbReference type="Pfam" id="PF03471">
    <property type="entry name" value="CorC_HlyC"/>
    <property type="match status" value="1"/>
</dbReference>
<feature type="domain" description="CBS" evidence="12">
    <location>
        <begin position="285"/>
        <end position="342"/>
    </location>
</feature>
<dbReference type="CDD" id="cd04590">
    <property type="entry name" value="CBS_pair_CorC_HlyC_assoc"/>
    <property type="match status" value="1"/>
</dbReference>
<dbReference type="InterPro" id="IPR016169">
    <property type="entry name" value="FAD-bd_PCMH_sub2"/>
</dbReference>
<dbReference type="AlphaFoldDB" id="H5X6K7"/>
<evidence type="ECO:0000256" key="11">
    <source>
        <dbReference type="SAM" id="Phobius"/>
    </source>
</evidence>
<feature type="transmembrane region" description="Helical" evidence="11">
    <location>
        <begin position="12"/>
        <end position="38"/>
    </location>
</feature>
<evidence type="ECO:0000256" key="9">
    <source>
        <dbReference type="PROSITE-ProRule" id="PRU00703"/>
    </source>
</evidence>
<dbReference type="eggNOG" id="COG1253">
    <property type="taxonomic scope" value="Bacteria"/>
</dbReference>
<organism evidence="14 15">
    <name type="scientific">Saccharomonospora marina XMU15</name>
    <dbReference type="NCBI Taxonomy" id="882083"/>
    <lineage>
        <taxon>Bacteria</taxon>
        <taxon>Bacillati</taxon>
        <taxon>Actinomycetota</taxon>
        <taxon>Actinomycetes</taxon>
        <taxon>Pseudonocardiales</taxon>
        <taxon>Pseudonocardiaceae</taxon>
        <taxon>Saccharomonospora</taxon>
    </lineage>
</organism>
<dbReference type="EMBL" id="CM001439">
    <property type="protein sequence ID" value="EHR51228.1"/>
    <property type="molecule type" value="Genomic_DNA"/>
</dbReference>
<sequence>MPWDRTLFDMAGYWYTLGLVFVLVVLNALLAGSEVALVSLRQEQLRVLEQRGGGRERLLVRLARDPNRFLATIQIGITLAGFLASATAAVSLARPLARPLGFLGAAAEPVAVAVVTLVLTFITLVLGELAPKRLAMQYAQRWALLAATPLHWLSVVSRPVVWLLGKATSLVVRAFGGDPAAGREELTLDELRHAVAGSPSLTPEQRAIVTGALELRRRTLREVQVPRGSVFTVAADLGARQALTALAASGHSRAPVVGGRDLDDVVGVVSLRELVGRDDESVAEVARSAQLLPGVALVGDALLRMQAEREPFALVVDERGSVTGIVTVEDLLEEIVGEIYDETDRDLARVRVEPDGTLTLPGTFAVHDLAELGVRLTDAPLGDYVTVAGLVLTELGRIPTTPGDVVHLSGWSFEVAGVRGRAVTSVRVRRRAPAHPA</sequence>
<comment type="similarity">
    <text evidence="2">Belongs to the UPF0053 family.</text>
</comment>
<dbReference type="GO" id="GO:0050660">
    <property type="term" value="F:flavin adenine dinucleotide binding"/>
    <property type="evidence" value="ECO:0007669"/>
    <property type="project" value="InterPro"/>
</dbReference>
<dbReference type="PANTHER" id="PTHR43099">
    <property type="entry name" value="UPF0053 PROTEIN YRKA"/>
    <property type="match status" value="1"/>
</dbReference>
<dbReference type="SMART" id="SM01091">
    <property type="entry name" value="CorC_HlyC"/>
    <property type="match status" value="1"/>
</dbReference>
<feature type="domain" description="CNNM transmembrane" evidence="13">
    <location>
        <begin position="9"/>
        <end position="205"/>
    </location>
</feature>
<dbReference type="SUPFAM" id="SSF54631">
    <property type="entry name" value="CBS-domain pair"/>
    <property type="match status" value="1"/>
</dbReference>
<dbReference type="SMART" id="SM00116">
    <property type="entry name" value="CBS"/>
    <property type="match status" value="2"/>
</dbReference>
<dbReference type="PROSITE" id="PS51846">
    <property type="entry name" value="CNNM"/>
    <property type="match status" value="1"/>
</dbReference>
<evidence type="ECO:0000256" key="10">
    <source>
        <dbReference type="PROSITE-ProRule" id="PRU01193"/>
    </source>
</evidence>
<dbReference type="STRING" id="882083.SacmaDRAFT_2992"/>
<accession>H5X6K7</accession>
<comment type="subcellular location">
    <subcellularLocation>
        <location evidence="1">Cell membrane</location>
        <topology evidence="1">Multi-pass membrane protein</topology>
    </subcellularLocation>
</comment>
<keyword evidence="5" id="KW-0677">Repeat</keyword>
<evidence type="ECO:0000256" key="1">
    <source>
        <dbReference type="ARBA" id="ARBA00004651"/>
    </source>
</evidence>
<evidence type="ECO:0000256" key="5">
    <source>
        <dbReference type="ARBA" id="ARBA00022737"/>
    </source>
</evidence>
<feature type="transmembrane region" description="Helical" evidence="11">
    <location>
        <begin position="110"/>
        <end position="130"/>
    </location>
</feature>
<evidence type="ECO:0000256" key="7">
    <source>
        <dbReference type="ARBA" id="ARBA00023122"/>
    </source>
</evidence>
<dbReference type="InterPro" id="IPR005170">
    <property type="entry name" value="Transptr-assoc_dom"/>
</dbReference>